<dbReference type="AlphaFoldDB" id="A0AAE4BSP8"/>
<dbReference type="RefSeq" id="WP_309938156.1">
    <property type="nucleotide sequence ID" value="NZ_AP025305.1"/>
</dbReference>
<dbReference type="PANTHER" id="PTHR46558:SF11">
    <property type="entry name" value="HTH-TYPE TRANSCRIPTIONAL REGULATOR XRE"/>
    <property type="match status" value="1"/>
</dbReference>
<evidence type="ECO:0000313" key="4">
    <source>
        <dbReference type="EMBL" id="MDR6238647.1"/>
    </source>
</evidence>
<organism evidence="4 5">
    <name type="scientific">Aureibacter tunicatorum</name>
    <dbReference type="NCBI Taxonomy" id="866807"/>
    <lineage>
        <taxon>Bacteria</taxon>
        <taxon>Pseudomonadati</taxon>
        <taxon>Bacteroidota</taxon>
        <taxon>Cytophagia</taxon>
        <taxon>Cytophagales</taxon>
        <taxon>Persicobacteraceae</taxon>
        <taxon>Aureibacter</taxon>
    </lineage>
</organism>
<dbReference type="GO" id="GO:0003677">
    <property type="term" value="F:DNA binding"/>
    <property type="evidence" value="ECO:0007669"/>
    <property type="project" value="UniProtKB-KW"/>
</dbReference>
<dbReference type="Gene3D" id="1.10.260.40">
    <property type="entry name" value="lambda repressor-like DNA-binding domains"/>
    <property type="match status" value="1"/>
</dbReference>
<reference evidence="4" key="1">
    <citation type="submission" date="2023-07" db="EMBL/GenBank/DDBJ databases">
        <title>Genomic Encyclopedia of Type Strains, Phase IV (KMG-IV): sequencing the most valuable type-strain genomes for metagenomic binning, comparative biology and taxonomic classification.</title>
        <authorList>
            <person name="Goeker M."/>
        </authorList>
    </citation>
    <scope>NUCLEOTIDE SEQUENCE</scope>
    <source>
        <strain evidence="4">DSM 26174</strain>
    </source>
</reference>
<dbReference type="CDD" id="cd00093">
    <property type="entry name" value="HTH_XRE"/>
    <property type="match status" value="1"/>
</dbReference>
<protein>
    <submittedName>
        <fullName evidence="4">Transcriptional regulator with XRE-family HTH domain</fullName>
    </submittedName>
</protein>
<accession>A0AAE4BSP8</accession>
<dbReference type="PANTHER" id="PTHR46558">
    <property type="entry name" value="TRACRIPTIONAL REGULATORY PROTEIN-RELATED-RELATED"/>
    <property type="match status" value="1"/>
</dbReference>
<feature type="domain" description="HTH cro/C1-type" evidence="3">
    <location>
        <begin position="8"/>
        <end position="62"/>
    </location>
</feature>
<dbReference type="Proteomes" id="UP001185092">
    <property type="component" value="Unassembled WGS sequence"/>
</dbReference>
<comment type="caution">
    <text evidence="4">The sequence shown here is derived from an EMBL/GenBank/DDBJ whole genome shotgun (WGS) entry which is preliminary data.</text>
</comment>
<sequence length="255" mass="29393">MSKIGKNIKKIRGVKKMSQAVFADLFNLARPSIGAYEEGRSEPKIETIIQISTYFGLSIDALLTRELTVNEMYNFDIFEDLPESNSLFKSASQYPSIPLVPIEAHKSYSLKYKDKTYIKGLPKINIPTNSKSLKFRAFEVHHAIAFNSINLEKRDILICCNINLEALDRNDLIVKINKGHLSFLKYIRNESNTHFAIDLTNNRKTTSFDEIDMIDKVWKCSSFISTHKKISLQNTNRLEQRIENLEIEILKSKQQ</sequence>
<name>A0AAE4BSP8_9BACT</name>
<gene>
    <name evidence="4" type="ORF">HNQ88_001684</name>
</gene>
<dbReference type="SMART" id="SM00530">
    <property type="entry name" value="HTH_XRE"/>
    <property type="match status" value="1"/>
</dbReference>
<evidence type="ECO:0000256" key="2">
    <source>
        <dbReference type="SAM" id="Coils"/>
    </source>
</evidence>
<keyword evidence="2" id="KW-0175">Coiled coil</keyword>
<dbReference type="Pfam" id="PF01381">
    <property type="entry name" value="HTH_3"/>
    <property type="match status" value="1"/>
</dbReference>
<proteinExistence type="predicted"/>
<evidence type="ECO:0000259" key="3">
    <source>
        <dbReference type="PROSITE" id="PS50943"/>
    </source>
</evidence>
<evidence type="ECO:0000313" key="5">
    <source>
        <dbReference type="Proteomes" id="UP001185092"/>
    </source>
</evidence>
<evidence type="ECO:0000256" key="1">
    <source>
        <dbReference type="ARBA" id="ARBA00023125"/>
    </source>
</evidence>
<feature type="coiled-coil region" evidence="2">
    <location>
        <begin position="228"/>
        <end position="255"/>
    </location>
</feature>
<dbReference type="InterPro" id="IPR010982">
    <property type="entry name" value="Lambda_DNA-bd_dom_sf"/>
</dbReference>
<dbReference type="EMBL" id="JAVDQD010000002">
    <property type="protein sequence ID" value="MDR6238647.1"/>
    <property type="molecule type" value="Genomic_DNA"/>
</dbReference>
<keyword evidence="5" id="KW-1185">Reference proteome</keyword>
<keyword evidence="1" id="KW-0238">DNA-binding</keyword>
<dbReference type="InterPro" id="IPR001387">
    <property type="entry name" value="Cro/C1-type_HTH"/>
</dbReference>
<dbReference type="SUPFAM" id="SSF47413">
    <property type="entry name" value="lambda repressor-like DNA-binding domains"/>
    <property type="match status" value="1"/>
</dbReference>
<dbReference type="PROSITE" id="PS50943">
    <property type="entry name" value="HTH_CROC1"/>
    <property type="match status" value="1"/>
</dbReference>